<dbReference type="GO" id="GO:0000976">
    <property type="term" value="F:transcription cis-regulatory region binding"/>
    <property type="evidence" value="ECO:0007669"/>
    <property type="project" value="TreeGrafter"/>
</dbReference>
<keyword evidence="5" id="KW-0539">Nucleus</keyword>
<feature type="compositionally biased region" description="Polar residues" evidence="6">
    <location>
        <begin position="75"/>
        <end position="85"/>
    </location>
</feature>
<dbReference type="CDD" id="cd12148">
    <property type="entry name" value="fungal_TF_MHR"/>
    <property type="match status" value="1"/>
</dbReference>
<keyword evidence="4" id="KW-0804">Transcription</keyword>
<evidence type="ECO:0000256" key="5">
    <source>
        <dbReference type="ARBA" id="ARBA00023242"/>
    </source>
</evidence>
<evidence type="ECO:0000313" key="7">
    <source>
        <dbReference type="EMBL" id="CRL25513.1"/>
    </source>
</evidence>
<organism evidence="7 8">
    <name type="scientific">Penicillium camemberti (strain FM 013)</name>
    <dbReference type="NCBI Taxonomy" id="1429867"/>
    <lineage>
        <taxon>Eukaryota</taxon>
        <taxon>Fungi</taxon>
        <taxon>Dikarya</taxon>
        <taxon>Ascomycota</taxon>
        <taxon>Pezizomycotina</taxon>
        <taxon>Eurotiomycetes</taxon>
        <taxon>Eurotiomycetidae</taxon>
        <taxon>Eurotiales</taxon>
        <taxon>Aspergillaceae</taxon>
        <taxon>Penicillium</taxon>
    </lineage>
</organism>
<keyword evidence="3" id="KW-0238">DNA-binding</keyword>
<evidence type="ECO:0000256" key="1">
    <source>
        <dbReference type="ARBA" id="ARBA00004123"/>
    </source>
</evidence>
<evidence type="ECO:0000313" key="8">
    <source>
        <dbReference type="Proteomes" id="UP000053732"/>
    </source>
</evidence>
<sequence length="799" mass="88825">MYGVLRTKIKPSMGKAVASVRTANTRGNRKAPPCFGHGIHGYPQLLAYLFLLQRDNFANYSPLWEEKKNGAVHFHTNQSTPCNYSKRTRVRAQPYPQRGRRGSETTENRDQSSLDGNTSGRTQRVPQQHVRGDTIRPTNRLPDAPSQSVNSADSIQQVPSQHPQPVITNATRARIIAALASIKGKRGSPFTFVTSGDSPSFNASGNSDSRTPINRPHQDVFEPERKPLLSLKLSGLLKPLKISVPTEGEEDDWRPVGSVKMPSYISSMTLGHTIVDPIKGGITSPQASQALFEFFMIQMNAKWEYLLDPHIDTHDSVQRRNSFLFASILFCSSKFANFIDGKIVSTPDLFLQSRLCSLARNLAIKAIAEGSRSIETLQAFYLLVCWKDADDDVSYLHSGYAFRILHDLDLEQGDVDGRRVARRKRTWLALFRQNRQQSLFFLRRGSLNQGDQETPPLGDINVWLRMPYALPLDFAACCSADLRCIQSRLHHLVQRKSLDMLPCLVELMDADLRSWRFKWHNQLEGEGRQRPEDDPNLKHEFLFPGSHHLTTLINVWESGVRLNVASSIFRQALMASVSPSVDLNNPPASSTMELDLSTTQEVSLQNLPGLTSSVEGAFGTLRHLMNFPLADLRLAPDAVLLLAPNAALFLCLLLCLPGNGIIGEAFQKTAVDLIRAIARHMGQSIQSPQDTVALHSAYLESLVQLLNSTDQQELQMEPAFDMANASAGAAELEFNDASSQPSELAGEISMHSYSMAQNDVTLTAGDFSQNLHMQSLSNLLDGHLFWETTSIPGDVNFSL</sequence>
<evidence type="ECO:0000256" key="6">
    <source>
        <dbReference type="SAM" id="MobiDB-lite"/>
    </source>
</evidence>
<dbReference type="GO" id="GO:0005634">
    <property type="term" value="C:nucleus"/>
    <property type="evidence" value="ECO:0007669"/>
    <property type="project" value="UniProtKB-SubCell"/>
</dbReference>
<accession>A0A0G4PGR0</accession>
<proteinExistence type="predicted"/>
<feature type="region of interest" description="Disordered" evidence="6">
    <location>
        <begin position="75"/>
        <end position="167"/>
    </location>
</feature>
<dbReference type="Proteomes" id="UP000053732">
    <property type="component" value="Unassembled WGS sequence"/>
</dbReference>
<name>A0A0G4PGR0_PENC3</name>
<dbReference type="GO" id="GO:0000981">
    <property type="term" value="F:DNA-binding transcription factor activity, RNA polymerase II-specific"/>
    <property type="evidence" value="ECO:0007669"/>
    <property type="project" value="TreeGrafter"/>
</dbReference>
<gene>
    <name evidence="7" type="ORF">PCAMFM013_S015g000099</name>
</gene>
<keyword evidence="2" id="KW-0805">Transcription regulation</keyword>
<dbReference type="AlphaFoldDB" id="A0A0G4PGR0"/>
<evidence type="ECO:0000256" key="4">
    <source>
        <dbReference type="ARBA" id="ARBA00023163"/>
    </source>
</evidence>
<dbReference type="EMBL" id="HG793148">
    <property type="protein sequence ID" value="CRL25513.1"/>
    <property type="molecule type" value="Genomic_DNA"/>
</dbReference>
<feature type="compositionally biased region" description="Polar residues" evidence="6">
    <location>
        <begin position="194"/>
        <end position="212"/>
    </location>
</feature>
<dbReference type="PANTHER" id="PTHR31845">
    <property type="entry name" value="FINGER DOMAIN PROTEIN, PUTATIVE-RELATED"/>
    <property type="match status" value="1"/>
</dbReference>
<dbReference type="PANTHER" id="PTHR31845:SF19">
    <property type="entry name" value="TRANSCRIPTION FACTOR DOMAIN-CONTAINING PROTEIN"/>
    <property type="match status" value="1"/>
</dbReference>
<feature type="compositionally biased region" description="Polar residues" evidence="6">
    <location>
        <begin position="145"/>
        <end position="163"/>
    </location>
</feature>
<feature type="compositionally biased region" description="Polar residues" evidence="6">
    <location>
        <begin position="113"/>
        <end position="126"/>
    </location>
</feature>
<keyword evidence="8" id="KW-1185">Reference proteome</keyword>
<protein>
    <submittedName>
        <fullName evidence="7">Str. FM013</fullName>
    </submittedName>
</protein>
<comment type="subcellular location">
    <subcellularLocation>
        <location evidence="1">Nucleus</location>
    </subcellularLocation>
</comment>
<dbReference type="InterPro" id="IPR051089">
    <property type="entry name" value="prtT"/>
</dbReference>
<dbReference type="STRING" id="1429867.A0A0G4PGR0"/>
<evidence type="ECO:0000256" key="3">
    <source>
        <dbReference type="ARBA" id="ARBA00023125"/>
    </source>
</evidence>
<feature type="region of interest" description="Disordered" evidence="6">
    <location>
        <begin position="194"/>
        <end position="218"/>
    </location>
</feature>
<evidence type="ECO:0000256" key="2">
    <source>
        <dbReference type="ARBA" id="ARBA00023015"/>
    </source>
</evidence>
<reference evidence="7 8" key="1">
    <citation type="journal article" date="2014" name="Nat. Commun.">
        <title>Multiple recent horizontal transfers of a large genomic region in cheese making fungi.</title>
        <authorList>
            <person name="Cheeseman K."/>
            <person name="Ropars J."/>
            <person name="Renault P."/>
            <person name="Dupont J."/>
            <person name="Gouzy J."/>
            <person name="Branca A."/>
            <person name="Abraham A.L."/>
            <person name="Ceppi M."/>
            <person name="Conseiller E."/>
            <person name="Debuchy R."/>
            <person name="Malagnac F."/>
            <person name="Goarin A."/>
            <person name="Silar P."/>
            <person name="Lacoste S."/>
            <person name="Sallet E."/>
            <person name="Bensimon A."/>
            <person name="Giraud T."/>
            <person name="Brygoo Y."/>
        </authorList>
    </citation>
    <scope>NUCLEOTIDE SEQUENCE [LARGE SCALE GENOMIC DNA]</scope>
    <source>
        <strain evidence="8">FM 013</strain>
    </source>
</reference>
<feature type="compositionally biased region" description="Basic and acidic residues" evidence="6">
    <location>
        <begin position="101"/>
        <end position="112"/>
    </location>
</feature>